<feature type="compositionally biased region" description="Polar residues" evidence="2">
    <location>
        <begin position="533"/>
        <end position="546"/>
    </location>
</feature>
<feature type="compositionally biased region" description="Pro residues" evidence="2">
    <location>
        <begin position="517"/>
        <end position="527"/>
    </location>
</feature>
<dbReference type="GeneID" id="117646516"/>
<proteinExistence type="predicted"/>
<evidence type="ECO:0000259" key="3">
    <source>
        <dbReference type="PROSITE" id="PS51035"/>
    </source>
</evidence>
<feature type="region of interest" description="Disordered" evidence="2">
    <location>
        <begin position="43"/>
        <end position="389"/>
    </location>
</feature>
<feature type="compositionally biased region" description="Low complexity" evidence="2">
    <location>
        <begin position="207"/>
        <end position="223"/>
    </location>
</feature>
<dbReference type="Gene3D" id="1.20.58.120">
    <property type="entry name" value="BAG domain"/>
    <property type="match status" value="1"/>
</dbReference>
<accession>A0A6P8Z1C2</accession>
<protein>
    <submittedName>
        <fullName evidence="5">BAG domain-containing protein Samui</fullName>
    </submittedName>
</protein>
<feature type="region of interest" description="Disordered" evidence="2">
    <location>
        <begin position="1"/>
        <end position="21"/>
    </location>
</feature>
<dbReference type="CTD" id="39518"/>
<reference evidence="5" key="1">
    <citation type="submission" date="2025-08" db="UniProtKB">
        <authorList>
            <consortium name="RefSeq"/>
        </authorList>
    </citation>
    <scope>IDENTIFICATION</scope>
    <source>
        <tissue evidence="5">Total insect</tissue>
    </source>
</reference>
<feature type="compositionally biased region" description="Basic residues" evidence="2">
    <location>
        <begin position="335"/>
        <end position="346"/>
    </location>
</feature>
<dbReference type="InParanoid" id="A0A6P8Z1C2"/>
<dbReference type="PANTHER" id="PTHR12329">
    <property type="entry name" value="BCL2-ASSOCIATED ATHANOGENE"/>
    <property type="match status" value="1"/>
</dbReference>
<dbReference type="Pfam" id="PF02179">
    <property type="entry name" value="BAG"/>
    <property type="match status" value="1"/>
</dbReference>
<sequence length="546" mass="60315">MSFGFRDKDRPSLRDRFRGKSGDQILEELRKKLDKDKEMFFERVPNPPSFRRAGFPFDDDGLTSRGRPDFRHRLEELAQQHPEFADSLRPWYEQQQQQQPQQSAAGDMGWGFRQRTGSNTSQPQAEPQQQPEPKCEQQPAPQQQPGLAHHGLRNTVDLGEAKAQAEAQAAMDGQDDRVKRAQSAPPAPEQAGQGGPQRFVSRLDINPQPSQPAASQDPAAAKPPSGPKQQPPKAGGSGANVRQIPIFVEGRDEPVMAKDEVDSSAANFGQGFPHHQGPSRSGFGQGFSRHNMGFPSWREQNHEQDAPQQKRPFPQPQAPPTRQQYQQPPQQQHHQQQHHQQQHHQPHPQPYPQQQQPPRQQTPPQQPAPQHPPPPSKPKDPLEKVQEVRVEVESLSKDVDEFVGTQKDKRYIYLDEMLTRELIKLDVIEAEGRDDVRLARKETIKFIQQCISRLEAKAASPASPAEPMDVGPASSQSDKTEAAVAAPEAVPEAMPTDSQPLPADAAQAVEANAAPAPSQPEPVPAAPAPSTATDNADTTQPPAASS</sequence>
<evidence type="ECO:0000256" key="1">
    <source>
        <dbReference type="ARBA" id="ARBA00023186"/>
    </source>
</evidence>
<keyword evidence="4" id="KW-1185">Reference proteome</keyword>
<dbReference type="GO" id="GO:0005634">
    <property type="term" value="C:nucleus"/>
    <property type="evidence" value="ECO:0007669"/>
    <property type="project" value="TreeGrafter"/>
</dbReference>
<feature type="compositionally biased region" description="Low complexity" evidence="2">
    <location>
        <begin position="161"/>
        <end position="170"/>
    </location>
</feature>
<feature type="compositionally biased region" description="Low complexity" evidence="2">
    <location>
        <begin position="320"/>
        <end position="334"/>
    </location>
</feature>
<dbReference type="GO" id="GO:0016020">
    <property type="term" value="C:membrane"/>
    <property type="evidence" value="ECO:0007669"/>
    <property type="project" value="TreeGrafter"/>
</dbReference>
<feature type="compositionally biased region" description="Basic and acidic residues" evidence="2">
    <location>
        <begin position="377"/>
        <end position="389"/>
    </location>
</feature>
<evidence type="ECO:0000313" key="4">
    <source>
        <dbReference type="Proteomes" id="UP000515158"/>
    </source>
</evidence>
<dbReference type="InterPro" id="IPR036533">
    <property type="entry name" value="BAG_dom_sf"/>
</dbReference>
<dbReference type="GO" id="GO:0005829">
    <property type="term" value="C:cytosol"/>
    <property type="evidence" value="ECO:0007669"/>
    <property type="project" value="TreeGrafter"/>
</dbReference>
<name>A0A6P8Z1C2_THRPL</name>
<feature type="compositionally biased region" description="Basic and acidic residues" evidence="2">
    <location>
        <begin position="66"/>
        <end position="86"/>
    </location>
</feature>
<evidence type="ECO:0000313" key="5">
    <source>
        <dbReference type="RefSeq" id="XP_034243416.1"/>
    </source>
</evidence>
<feature type="compositionally biased region" description="Low complexity" evidence="2">
    <location>
        <begin position="482"/>
        <end position="493"/>
    </location>
</feature>
<dbReference type="KEGG" id="tpal:117646516"/>
<dbReference type="SMART" id="SM00264">
    <property type="entry name" value="BAG"/>
    <property type="match status" value="1"/>
</dbReference>
<dbReference type="OrthoDB" id="333905at2759"/>
<dbReference type="GO" id="GO:0051087">
    <property type="term" value="F:protein-folding chaperone binding"/>
    <property type="evidence" value="ECO:0007669"/>
    <property type="project" value="InterPro"/>
</dbReference>
<dbReference type="InterPro" id="IPR039773">
    <property type="entry name" value="BAG_chaperone_regulator"/>
</dbReference>
<feature type="compositionally biased region" description="Low complexity" evidence="2">
    <location>
        <begin position="502"/>
        <end position="516"/>
    </location>
</feature>
<feature type="domain" description="BAG" evidence="3">
    <location>
        <begin position="381"/>
        <end position="458"/>
    </location>
</feature>
<dbReference type="RefSeq" id="XP_034243416.1">
    <property type="nucleotide sequence ID" value="XM_034387525.1"/>
</dbReference>
<feature type="compositionally biased region" description="Low complexity" evidence="2">
    <location>
        <begin position="122"/>
        <end position="145"/>
    </location>
</feature>
<organism evidence="5">
    <name type="scientific">Thrips palmi</name>
    <name type="common">Melon thrips</name>
    <dbReference type="NCBI Taxonomy" id="161013"/>
    <lineage>
        <taxon>Eukaryota</taxon>
        <taxon>Metazoa</taxon>
        <taxon>Ecdysozoa</taxon>
        <taxon>Arthropoda</taxon>
        <taxon>Hexapoda</taxon>
        <taxon>Insecta</taxon>
        <taxon>Pterygota</taxon>
        <taxon>Neoptera</taxon>
        <taxon>Paraneoptera</taxon>
        <taxon>Thysanoptera</taxon>
        <taxon>Terebrantia</taxon>
        <taxon>Thripoidea</taxon>
        <taxon>Thripidae</taxon>
        <taxon>Thrips</taxon>
    </lineage>
</organism>
<dbReference type="SUPFAM" id="SSF63491">
    <property type="entry name" value="BAG domain"/>
    <property type="match status" value="1"/>
</dbReference>
<feature type="compositionally biased region" description="Basic and acidic residues" evidence="2">
    <location>
        <begin position="249"/>
        <end position="261"/>
    </location>
</feature>
<dbReference type="GO" id="GO:0050821">
    <property type="term" value="P:protein stabilization"/>
    <property type="evidence" value="ECO:0007669"/>
    <property type="project" value="TreeGrafter"/>
</dbReference>
<dbReference type="PANTHER" id="PTHR12329:SF5">
    <property type="entry name" value="STARVIN, ISOFORM E"/>
    <property type="match status" value="1"/>
</dbReference>
<dbReference type="InterPro" id="IPR003103">
    <property type="entry name" value="BAG_domain"/>
</dbReference>
<gene>
    <name evidence="5" type="primary">LOC117646516</name>
</gene>
<dbReference type="Proteomes" id="UP000515158">
    <property type="component" value="Unplaced"/>
</dbReference>
<feature type="region of interest" description="Disordered" evidence="2">
    <location>
        <begin position="457"/>
        <end position="546"/>
    </location>
</feature>
<dbReference type="GO" id="GO:0000774">
    <property type="term" value="F:adenyl-nucleotide exchange factor activity"/>
    <property type="evidence" value="ECO:0007669"/>
    <property type="project" value="TreeGrafter"/>
</dbReference>
<feature type="compositionally biased region" description="Low complexity" evidence="2">
    <location>
        <begin position="457"/>
        <end position="467"/>
    </location>
</feature>
<evidence type="ECO:0000256" key="2">
    <source>
        <dbReference type="SAM" id="MobiDB-lite"/>
    </source>
</evidence>
<dbReference type="PROSITE" id="PS51035">
    <property type="entry name" value="BAG"/>
    <property type="match status" value="1"/>
</dbReference>
<keyword evidence="1" id="KW-0143">Chaperone</keyword>
<feature type="compositionally biased region" description="Pro residues" evidence="2">
    <location>
        <begin position="360"/>
        <end position="376"/>
    </location>
</feature>
<dbReference type="AlphaFoldDB" id="A0A6P8Z1C2"/>